<dbReference type="GO" id="GO:0005524">
    <property type="term" value="F:ATP binding"/>
    <property type="evidence" value="ECO:0007669"/>
    <property type="project" value="UniProtKB-KW"/>
</dbReference>
<dbReference type="GO" id="GO:0045003">
    <property type="term" value="P:double-strand break repair via synthesis-dependent strand annealing"/>
    <property type="evidence" value="ECO:0007669"/>
    <property type="project" value="TreeGrafter"/>
</dbReference>
<dbReference type="GO" id="GO:0000400">
    <property type="term" value="F:four-way junction DNA binding"/>
    <property type="evidence" value="ECO:0007669"/>
    <property type="project" value="TreeGrafter"/>
</dbReference>
<dbReference type="CDD" id="cd19491">
    <property type="entry name" value="XRCC3"/>
    <property type="match status" value="1"/>
</dbReference>
<dbReference type="GO" id="GO:0140664">
    <property type="term" value="F:ATP-dependent DNA damage sensor activity"/>
    <property type="evidence" value="ECO:0007669"/>
    <property type="project" value="InterPro"/>
</dbReference>
<dbReference type="Pfam" id="PF08423">
    <property type="entry name" value="Rad51"/>
    <property type="match status" value="1"/>
</dbReference>
<dbReference type="PANTHER" id="PTHR46487:SF1">
    <property type="entry name" value="DNA REPAIR PROTEIN XRCC3"/>
    <property type="match status" value="1"/>
</dbReference>
<keyword evidence="6" id="KW-0539">Nucleus</keyword>
<dbReference type="InterPro" id="IPR020588">
    <property type="entry name" value="RecA_ATP-bd"/>
</dbReference>
<dbReference type="GO" id="GO:0005657">
    <property type="term" value="C:replication fork"/>
    <property type="evidence" value="ECO:0007669"/>
    <property type="project" value="TreeGrafter"/>
</dbReference>
<dbReference type="Gene3D" id="3.40.50.300">
    <property type="entry name" value="P-loop containing nucleotide triphosphate hydrolases"/>
    <property type="match status" value="1"/>
</dbReference>
<dbReference type="GO" id="GO:0071140">
    <property type="term" value="P:resolution of mitotic recombination intermediates"/>
    <property type="evidence" value="ECO:0007669"/>
    <property type="project" value="TreeGrafter"/>
</dbReference>
<evidence type="ECO:0000259" key="7">
    <source>
        <dbReference type="PROSITE" id="PS50162"/>
    </source>
</evidence>
<dbReference type="OrthoDB" id="1861185at2759"/>
<evidence type="ECO:0000256" key="2">
    <source>
        <dbReference type="ARBA" id="ARBA00022741"/>
    </source>
</evidence>
<keyword evidence="4" id="KW-0067">ATP-binding</keyword>
<evidence type="ECO:0000313" key="8">
    <source>
        <dbReference type="EMBL" id="KAF7322779.1"/>
    </source>
</evidence>
<protein>
    <submittedName>
        <fullName evidence="8">RAD51b protein</fullName>
    </submittedName>
</protein>
<dbReference type="EMBL" id="JACAZE010000001">
    <property type="protein sequence ID" value="KAF7322779.1"/>
    <property type="molecule type" value="Genomic_DNA"/>
</dbReference>
<dbReference type="PANTHER" id="PTHR46487">
    <property type="entry name" value="DNA REPAIR PROTEIN XRCC3"/>
    <property type="match status" value="1"/>
</dbReference>
<feature type="domain" description="RecA family profile 1" evidence="7">
    <location>
        <begin position="68"/>
        <end position="250"/>
    </location>
</feature>
<dbReference type="GO" id="GO:0033065">
    <property type="term" value="C:Rad51C-XRCC3 complex"/>
    <property type="evidence" value="ECO:0007669"/>
    <property type="project" value="TreeGrafter"/>
</dbReference>
<evidence type="ECO:0000256" key="4">
    <source>
        <dbReference type="ARBA" id="ARBA00022840"/>
    </source>
</evidence>
<dbReference type="GO" id="GO:0000722">
    <property type="term" value="P:telomere maintenance via recombination"/>
    <property type="evidence" value="ECO:0007669"/>
    <property type="project" value="TreeGrafter"/>
</dbReference>
<dbReference type="AlphaFoldDB" id="A0A8H6WSA4"/>
<evidence type="ECO:0000256" key="3">
    <source>
        <dbReference type="ARBA" id="ARBA00022763"/>
    </source>
</evidence>
<dbReference type="InterPro" id="IPR027417">
    <property type="entry name" value="P-loop_NTPase"/>
</dbReference>
<evidence type="ECO:0000256" key="6">
    <source>
        <dbReference type="ARBA" id="ARBA00023242"/>
    </source>
</evidence>
<sequence>MDLPFLSSAQKAALKRGNIQSVAELLLCTPQDLGRRCRLAPLETTAIFNAVCNNNRPELVSLADRPDEPDCCTTGDADLDAALAGGFRSGMLWEVFGEGGAGKTQLALQQALFVQLPVAEGGLAGSACYITINSSLHTPRLLQLMASHPLLSSESCSLDDIQTISSPTIPILISILSKLLPDLVSRRAQNQRLKPVKLVVIDALADLFFGSDKASTGTLVERSQNIVEIAGLLHSLASAHNLIVLALNTTTDIFQTPGDREQVGPGDELLYKQQSRWFGAAASIPGENSKEASLGLAWANQINARIMMSRTGRRRFLEQGPSSKRQKVSETSSANASDALQEDWTMIRRLSVVFSSVGPACSVDYIVSASGISTLSDGDPTPSHNAQTMFFSQLPASAPQAPIPLASQLAPLDVGSVQDLAQSDADDYFESYFDDIPDEFYDNGALGDS</sequence>
<dbReference type="PROSITE" id="PS50162">
    <property type="entry name" value="RECA_2"/>
    <property type="match status" value="1"/>
</dbReference>
<comment type="subcellular location">
    <subcellularLocation>
        <location evidence="1">Nucleus</location>
    </subcellularLocation>
</comment>
<comment type="caution">
    <text evidence="8">The sequence shown here is derived from an EMBL/GenBank/DDBJ whole genome shotgun (WGS) entry which is preliminary data.</text>
</comment>
<reference evidence="8" key="1">
    <citation type="submission" date="2020-05" db="EMBL/GenBank/DDBJ databases">
        <title>Mycena genomes resolve the evolution of fungal bioluminescence.</title>
        <authorList>
            <person name="Tsai I.J."/>
        </authorList>
    </citation>
    <scope>NUCLEOTIDE SEQUENCE</scope>
    <source>
        <strain evidence="8">110903Hualien_Pintung</strain>
    </source>
</reference>
<keyword evidence="5" id="KW-0234">DNA repair</keyword>
<proteinExistence type="predicted"/>
<dbReference type="Proteomes" id="UP000613580">
    <property type="component" value="Unassembled WGS sequence"/>
</dbReference>
<evidence type="ECO:0000313" key="9">
    <source>
        <dbReference type="Proteomes" id="UP000613580"/>
    </source>
</evidence>
<evidence type="ECO:0000256" key="5">
    <source>
        <dbReference type="ARBA" id="ARBA00023204"/>
    </source>
</evidence>
<dbReference type="GO" id="GO:0090656">
    <property type="term" value="P:t-circle formation"/>
    <property type="evidence" value="ECO:0007669"/>
    <property type="project" value="TreeGrafter"/>
</dbReference>
<gene>
    <name evidence="8" type="ORF">HMN09_00057200</name>
</gene>
<dbReference type="GO" id="GO:0061982">
    <property type="term" value="P:meiosis I cell cycle process"/>
    <property type="evidence" value="ECO:0007669"/>
    <property type="project" value="UniProtKB-ARBA"/>
</dbReference>
<name>A0A8H6WSA4_MYCCL</name>
<accession>A0A8H6WSA4</accession>
<dbReference type="InterPro" id="IPR013632">
    <property type="entry name" value="Rad51_C"/>
</dbReference>
<organism evidence="8 9">
    <name type="scientific">Mycena chlorophos</name>
    <name type="common">Agaric fungus</name>
    <name type="synonym">Agaricus chlorophos</name>
    <dbReference type="NCBI Taxonomy" id="658473"/>
    <lineage>
        <taxon>Eukaryota</taxon>
        <taxon>Fungi</taxon>
        <taxon>Dikarya</taxon>
        <taxon>Basidiomycota</taxon>
        <taxon>Agaricomycotina</taxon>
        <taxon>Agaricomycetes</taxon>
        <taxon>Agaricomycetidae</taxon>
        <taxon>Agaricales</taxon>
        <taxon>Marasmiineae</taxon>
        <taxon>Mycenaceae</taxon>
        <taxon>Mycena</taxon>
    </lineage>
</organism>
<keyword evidence="3" id="KW-0227">DNA damage</keyword>
<dbReference type="SUPFAM" id="SSF52540">
    <property type="entry name" value="P-loop containing nucleoside triphosphate hydrolases"/>
    <property type="match status" value="1"/>
</dbReference>
<dbReference type="InterPro" id="IPR047348">
    <property type="entry name" value="XRCC3-like_C"/>
</dbReference>
<keyword evidence="2" id="KW-0547">Nucleotide-binding</keyword>
<keyword evidence="9" id="KW-1185">Reference proteome</keyword>
<evidence type="ECO:0000256" key="1">
    <source>
        <dbReference type="ARBA" id="ARBA00004123"/>
    </source>
</evidence>